<accession>A0A6A6VUH3</accession>
<feature type="transmembrane region" description="Helical" evidence="1">
    <location>
        <begin position="12"/>
        <end position="33"/>
    </location>
</feature>
<name>A0A6A6VUH3_9PEZI</name>
<keyword evidence="1" id="KW-0812">Transmembrane</keyword>
<gene>
    <name evidence="2" type="ORF">EJ05DRAFT_156499</name>
</gene>
<dbReference type="GeneID" id="54480430"/>
<dbReference type="RefSeq" id="XP_033596789.1">
    <property type="nucleotide sequence ID" value="XM_033739376.1"/>
</dbReference>
<evidence type="ECO:0000256" key="1">
    <source>
        <dbReference type="SAM" id="Phobius"/>
    </source>
</evidence>
<keyword evidence="1" id="KW-0472">Membrane</keyword>
<reference evidence="2" key="1">
    <citation type="journal article" date="2020" name="Stud. Mycol.">
        <title>101 Dothideomycetes genomes: a test case for predicting lifestyles and emergence of pathogens.</title>
        <authorList>
            <person name="Haridas S."/>
            <person name="Albert R."/>
            <person name="Binder M."/>
            <person name="Bloem J."/>
            <person name="Labutti K."/>
            <person name="Salamov A."/>
            <person name="Andreopoulos B."/>
            <person name="Baker S."/>
            <person name="Barry K."/>
            <person name="Bills G."/>
            <person name="Bluhm B."/>
            <person name="Cannon C."/>
            <person name="Castanera R."/>
            <person name="Culley D."/>
            <person name="Daum C."/>
            <person name="Ezra D."/>
            <person name="Gonzalez J."/>
            <person name="Henrissat B."/>
            <person name="Kuo A."/>
            <person name="Liang C."/>
            <person name="Lipzen A."/>
            <person name="Lutzoni F."/>
            <person name="Magnuson J."/>
            <person name="Mondo S."/>
            <person name="Nolan M."/>
            <person name="Ohm R."/>
            <person name="Pangilinan J."/>
            <person name="Park H.-J."/>
            <person name="Ramirez L."/>
            <person name="Alfaro M."/>
            <person name="Sun H."/>
            <person name="Tritt A."/>
            <person name="Yoshinaga Y."/>
            <person name="Zwiers L.-H."/>
            <person name="Turgeon B."/>
            <person name="Goodwin S."/>
            <person name="Spatafora J."/>
            <person name="Crous P."/>
            <person name="Grigoriev I."/>
        </authorList>
    </citation>
    <scope>NUCLEOTIDE SEQUENCE</scope>
    <source>
        <strain evidence="2">CBS 121739</strain>
    </source>
</reference>
<evidence type="ECO:0000313" key="3">
    <source>
        <dbReference type="Proteomes" id="UP000799437"/>
    </source>
</evidence>
<keyword evidence="1" id="KW-1133">Transmembrane helix</keyword>
<keyword evidence="3" id="KW-1185">Reference proteome</keyword>
<dbReference type="Proteomes" id="UP000799437">
    <property type="component" value="Unassembled WGS sequence"/>
</dbReference>
<sequence>MRLFSPGMCTWFVEITIAGVLLRGIILGAAPHASPWYWRLRRQGNRETRQQGNNAEHMKPSLHISFVRQKLGWVPSRRVWGQKIQAFALLMENRLRSSQINMYRGWSSTLARSE</sequence>
<evidence type="ECO:0000313" key="2">
    <source>
        <dbReference type="EMBL" id="KAF2754338.1"/>
    </source>
</evidence>
<protein>
    <submittedName>
        <fullName evidence="2">Uncharacterized protein</fullName>
    </submittedName>
</protein>
<dbReference type="AlphaFoldDB" id="A0A6A6VUH3"/>
<dbReference type="EMBL" id="ML996581">
    <property type="protein sequence ID" value="KAF2754338.1"/>
    <property type="molecule type" value="Genomic_DNA"/>
</dbReference>
<proteinExistence type="predicted"/>
<organism evidence="2 3">
    <name type="scientific">Pseudovirgaria hyperparasitica</name>
    <dbReference type="NCBI Taxonomy" id="470096"/>
    <lineage>
        <taxon>Eukaryota</taxon>
        <taxon>Fungi</taxon>
        <taxon>Dikarya</taxon>
        <taxon>Ascomycota</taxon>
        <taxon>Pezizomycotina</taxon>
        <taxon>Dothideomycetes</taxon>
        <taxon>Dothideomycetes incertae sedis</taxon>
        <taxon>Acrospermales</taxon>
        <taxon>Acrospermaceae</taxon>
        <taxon>Pseudovirgaria</taxon>
    </lineage>
</organism>